<name>A0AAV4M1Q8_BABCB</name>
<dbReference type="Gene3D" id="3.40.30.10">
    <property type="entry name" value="Glutaredoxin"/>
    <property type="match status" value="1"/>
</dbReference>
<comment type="similarity">
    <text evidence="1">Belongs to the glutaredoxin family.</text>
</comment>
<organism evidence="4 5">
    <name type="scientific">Babesia caballi</name>
    <dbReference type="NCBI Taxonomy" id="5871"/>
    <lineage>
        <taxon>Eukaryota</taxon>
        <taxon>Sar</taxon>
        <taxon>Alveolata</taxon>
        <taxon>Apicomplexa</taxon>
        <taxon>Aconoidasida</taxon>
        <taxon>Piroplasmida</taxon>
        <taxon>Babesiidae</taxon>
        <taxon>Babesia</taxon>
    </lineage>
</organism>
<dbReference type="InterPro" id="IPR002109">
    <property type="entry name" value="Glutaredoxin"/>
</dbReference>
<dbReference type="InterPro" id="IPR047185">
    <property type="entry name" value="GLRX1"/>
</dbReference>
<proteinExistence type="inferred from homology"/>
<dbReference type="InterPro" id="IPR011767">
    <property type="entry name" value="GLR_AS"/>
</dbReference>
<dbReference type="InterPro" id="IPR036249">
    <property type="entry name" value="Thioredoxin-like_sf"/>
</dbReference>
<reference evidence="4 5" key="1">
    <citation type="submission" date="2021-06" db="EMBL/GenBank/DDBJ databases">
        <title>Genome sequence of Babesia caballi.</title>
        <authorList>
            <person name="Yamagishi J."/>
            <person name="Kidaka T."/>
            <person name="Ochi A."/>
        </authorList>
    </citation>
    <scope>NUCLEOTIDE SEQUENCE [LARGE SCALE GENOMIC DNA]</scope>
    <source>
        <strain evidence="4">USDA-D6B2</strain>
    </source>
</reference>
<evidence type="ECO:0000313" key="4">
    <source>
        <dbReference type="EMBL" id="GIX66279.1"/>
    </source>
</evidence>
<dbReference type="PROSITE" id="PS51354">
    <property type="entry name" value="GLUTAREDOXIN_2"/>
    <property type="match status" value="1"/>
</dbReference>
<dbReference type="GeneID" id="94197760"/>
<dbReference type="EMBL" id="BPLF01000006">
    <property type="protein sequence ID" value="GIX66279.1"/>
    <property type="molecule type" value="Genomic_DNA"/>
</dbReference>
<dbReference type="AlphaFoldDB" id="A0AAV4M1Q8"/>
<protein>
    <recommendedName>
        <fullName evidence="2">Glutaredoxin-1</fullName>
    </recommendedName>
</protein>
<evidence type="ECO:0000313" key="5">
    <source>
        <dbReference type="Proteomes" id="UP001497744"/>
    </source>
</evidence>
<dbReference type="GO" id="GO:0005739">
    <property type="term" value="C:mitochondrion"/>
    <property type="evidence" value="ECO:0007669"/>
    <property type="project" value="TreeGrafter"/>
</dbReference>
<dbReference type="PANTHER" id="PTHR46185:SF1">
    <property type="entry name" value="GLUTAREDOXIN-1"/>
    <property type="match status" value="1"/>
</dbReference>
<dbReference type="RefSeq" id="XP_067718348.1">
    <property type="nucleotide sequence ID" value="XM_067862247.1"/>
</dbReference>
<sequence length="124" mass="13473">MEKAQVASWVDAQARQSKVVIFTSSTCPYCVKASGILMGAAPSDVTLVDLDDHPDREDIMEYFRETTGMLCRSLFIIGGTFRGARTVPRVFIGGKFFGDCSKTVAAQESGELNKILIDAGCKVE</sequence>
<dbReference type="PROSITE" id="PS00195">
    <property type="entry name" value="GLUTAREDOXIN_1"/>
    <property type="match status" value="1"/>
</dbReference>
<evidence type="ECO:0000256" key="2">
    <source>
        <dbReference type="ARBA" id="ARBA00013662"/>
    </source>
</evidence>
<accession>A0AAV4M1Q8</accession>
<gene>
    <name evidence="4" type="ORF">BcabD6B2_57150</name>
</gene>
<feature type="domain" description="Glutaredoxin" evidence="3">
    <location>
        <begin position="19"/>
        <end position="96"/>
    </location>
</feature>
<comment type="caution">
    <text evidence="4">The sequence shown here is derived from an EMBL/GenBank/DDBJ whole genome shotgun (WGS) entry which is preliminary data.</text>
</comment>
<evidence type="ECO:0000256" key="1">
    <source>
        <dbReference type="ARBA" id="ARBA00007787"/>
    </source>
</evidence>
<dbReference type="PANTHER" id="PTHR46185">
    <property type="entry name" value="GLUTAREDOXIN-1"/>
    <property type="match status" value="1"/>
</dbReference>
<keyword evidence="5" id="KW-1185">Reference proteome</keyword>
<dbReference type="SUPFAM" id="SSF52833">
    <property type="entry name" value="Thioredoxin-like"/>
    <property type="match status" value="1"/>
</dbReference>
<dbReference type="GO" id="GO:0015038">
    <property type="term" value="F:glutathione disulfide oxidoreductase activity"/>
    <property type="evidence" value="ECO:0007669"/>
    <property type="project" value="TreeGrafter"/>
</dbReference>
<dbReference type="Pfam" id="PF00462">
    <property type="entry name" value="Glutaredoxin"/>
    <property type="match status" value="1"/>
</dbReference>
<dbReference type="Proteomes" id="UP001497744">
    <property type="component" value="Unassembled WGS sequence"/>
</dbReference>
<evidence type="ECO:0000259" key="3">
    <source>
        <dbReference type="Pfam" id="PF00462"/>
    </source>
</evidence>
<dbReference type="CDD" id="cd03419">
    <property type="entry name" value="GRX_GRXh_1_2_like"/>
    <property type="match status" value="1"/>
</dbReference>